<organism evidence="9 10">
    <name type="scientific">Neolentinus lepideus HHB14362 ss-1</name>
    <dbReference type="NCBI Taxonomy" id="1314782"/>
    <lineage>
        <taxon>Eukaryota</taxon>
        <taxon>Fungi</taxon>
        <taxon>Dikarya</taxon>
        <taxon>Basidiomycota</taxon>
        <taxon>Agaricomycotina</taxon>
        <taxon>Agaricomycetes</taxon>
        <taxon>Gloeophyllales</taxon>
        <taxon>Gloeophyllaceae</taxon>
        <taxon>Neolentinus</taxon>
    </lineage>
</organism>
<keyword evidence="7 8" id="KW-0472">Membrane</keyword>
<dbReference type="Proteomes" id="UP000076761">
    <property type="component" value="Unassembled WGS sequence"/>
</dbReference>
<feature type="transmembrane region" description="Helical" evidence="8">
    <location>
        <begin position="45"/>
        <end position="66"/>
    </location>
</feature>
<feature type="transmembrane region" description="Helical" evidence="8">
    <location>
        <begin position="12"/>
        <end position="33"/>
    </location>
</feature>
<keyword evidence="4" id="KW-0997">Cell inner membrane</keyword>
<evidence type="ECO:0000256" key="4">
    <source>
        <dbReference type="ARBA" id="ARBA00022519"/>
    </source>
</evidence>
<evidence type="ECO:0000256" key="1">
    <source>
        <dbReference type="ARBA" id="ARBA00004429"/>
    </source>
</evidence>
<dbReference type="AlphaFoldDB" id="A0A165TB30"/>
<evidence type="ECO:0000313" key="9">
    <source>
        <dbReference type="EMBL" id="KZT26410.1"/>
    </source>
</evidence>
<feature type="transmembrane region" description="Helical" evidence="8">
    <location>
        <begin position="192"/>
        <end position="211"/>
    </location>
</feature>
<keyword evidence="3" id="KW-1003">Cell membrane</keyword>
<proteinExistence type="predicted"/>
<evidence type="ECO:0000256" key="5">
    <source>
        <dbReference type="ARBA" id="ARBA00022692"/>
    </source>
</evidence>
<feature type="transmembrane region" description="Helical" evidence="8">
    <location>
        <begin position="78"/>
        <end position="95"/>
    </location>
</feature>
<evidence type="ECO:0000256" key="7">
    <source>
        <dbReference type="ARBA" id="ARBA00023136"/>
    </source>
</evidence>
<evidence type="ECO:0000256" key="8">
    <source>
        <dbReference type="SAM" id="Phobius"/>
    </source>
</evidence>
<evidence type="ECO:0000313" key="10">
    <source>
        <dbReference type="Proteomes" id="UP000076761"/>
    </source>
</evidence>
<gene>
    <name evidence="9" type="ORF">NEOLEDRAFT_256792</name>
</gene>
<dbReference type="PANTHER" id="PTHR30574:SF1">
    <property type="entry name" value="SULPHUR TRANSPORT DOMAIN-CONTAINING PROTEIN"/>
    <property type="match status" value="1"/>
</dbReference>
<evidence type="ECO:0000256" key="6">
    <source>
        <dbReference type="ARBA" id="ARBA00022989"/>
    </source>
</evidence>
<keyword evidence="6 8" id="KW-1133">Transmembrane helix</keyword>
<feature type="transmembrane region" description="Helical" evidence="8">
    <location>
        <begin position="231"/>
        <end position="250"/>
    </location>
</feature>
<accession>A0A165TB30</accession>
<name>A0A165TB30_9AGAM</name>
<comment type="subcellular location">
    <subcellularLocation>
        <location evidence="1">Cell inner membrane</location>
        <topology evidence="1">Multi-pass membrane protein</topology>
    </subcellularLocation>
</comment>
<dbReference type="OrthoDB" id="10254418at2759"/>
<keyword evidence="2" id="KW-0813">Transport</keyword>
<feature type="transmembrane region" description="Helical" evidence="8">
    <location>
        <begin position="154"/>
        <end position="172"/>
    </location>
</feature>
<dbReference type="InParanoid" id="A0A165TB30"/>
<evidence type="ECO:0000256" key="2">
    <source>
        <dbReference type="ARBA" id="ARBA00022448"/>
    </source>
</evidence>
<dbReference type="Pfam" id="PF04143">
    <property type="entry name" value="Sulf_transp"/>
    <property type="match status" value="1"/>
</dbReference>
<feature type="transmembrane region" description="Helical" evidence="8">
    <location>
        <begin position="115"/>
        <end position="134"/>
    </location>
</feature>
<keyword evidence="5 8" id="KW-0812">Transmembrane</keyword>
<evidence type="ECO:0000256" key="3">
    <source>
        <dbReference type="ARBA" id="ARBA00022475"/>
    </source>
</evidence>
<dbReference type="Pfam" id="PF20398">
    <property type="entry name" value="DUF6691"/>
    <property type="match status" value="1"/>
</dbReference>
<keyword evidence="10" id="KW-1185">Reference proteome</keyword>
<sequence length="326" mass="34020">MSLVHSTPLQSLLGGLGLVPPVHGLLILNGDIFGISGFLHGAARGAIESALGVLGLILGGLVAGALDGTGPTTLDTSLTRIVISGLLVGIGTKLAKGCTSGHMICGISRLSLRSLVATATFCITGVSTARFMHLKALPPQGPMDWNLNSAARPLIALQVLPLATEIALYFYAYRNIVVVKQTRRSRSFLRSVALIASSFSFALGLLVSNLTDPLKVVSFLVLPFHGSFDPSLAFLALGALPLMSILYRYVRNREQPQLGGTWSVPKNGIIDARLLFGAAIFGVGWGMEGICPGPGLVNFGKALLTGRNLAHMAAWLGSVVAGGLLC</sequence>
<protein>
    <submittedName>
        <fullName evidence="9">DUF395-domain-containing protein</fullName>
    </submittedName>
</protein>
<reference evidence="9 10" key="1">
    <citation type="journal article" date="2016" name="Mol. Biol. Evol.">
        <title>Comparative Genomics of Early-Diverging Mushroom-Forming Fungi Provides Insights into the Origins of Lignocellulose Decay Capabilities.</title>
        <authorList>
            <person name="Nagy L.G."/>
            <person name="Riley R."/>
            <person name="Tritt A."/>
            <person name="Adam C."/>
            <person name="Daum C."/>
            <person name="Floudas D."/>
            <person name="Sun H."/>
            <person name="Yadav J.S."/>
            <person name="Pangilinan J."/>
            <person name="Larsson K.H."/>
            <person name="Matsuura K."/>
            <person name="Barry K."/>
            <person name="Labutti K."/>
            <person name="Kuo R."/>
            <person name="Ohm R.A."/>
            <person name="Bhattacharya S.S."/>
            <person name="Shirouzu T."/>
            <person name="Yoshinaga Y."/>
            <person name="Martin F.M."/>
            <person name="Grigoriev I.V."/>
            <person name="Hibbett D.S."/>
        </authorList>
    </citation>
    <scope>NUCLEOTIDE SEQUENCE [LARGE SCALE GENOMIC DNA]</scope>
    <source>
        <strain evidence="9 10">HHB14362 ss-1</strain>
    </source>
</reference>
<dbReference type="PANTHER" id="PTHR30574">
    <property type="entry name" value="INNER MEMBRANE PROTEIN YEDE"/>
    <property type="match status" value="1"/>
</dbReference>
<dbReference type="EMBL" id="KV425567">
    <property type="protein sequence ID" value="KZT26410.1"/>
    <property type="molecule type" value="Genomic_DNA"/>
</dbReference>
<dbReference type="GO" id="GO:0005886">
    <property type="term" value="C:plasma membrane"/>
    <property type="evidence" value="ECO:0007669"/>
    <property type="project" value="UniProtKB-SubCell"/>
</dbReference>
<dbReference type="InterPro" id="IPR046513">
    <property type="entry name" value="DUF6691"/>
</dbReference>
<dbReference type="InterPro" id="IPR007272">
    <property type="entry name" value="Sulf_transp_TsuA/YedE"/>
</dbReference>